<dbReference type="EMBL" id="JAQNDN010000024">
    <property type="protein sequence ID" value="MDC0674099.1"/>
    <property type="molecule type" value="Genomic_DNA"/>
</dbReference>
<reference evidence="8 9" key="1">
    <citation type="submission" date="2022-11" db="EMBL/GenBank/DDBJ databases">
        <title>Minimal conservation of predation-associated metabolite biosynthetic gene clusters underscores biosynthetic potential of Myxococcota including descriptions for ten novel species: Archangium lansinium sp. nov., Myxococcus landrumus sp. nov., Nannocystis bai.</title>
        <authorList>
            <person name="Ahearne A."/>
            <person name="Stevens C."/>
            <person name="Dowd S."/>
        </authorList>
    </citation>
    <scope>NUCLEOTIDE SEQUENCE [LARGE SCALE GENOMIC DNA]</scope>
    <source>
        <strain evidence="8 9">NCELM</strain>
    </source>
</reference>
<evidence type="ECO:0000256" key="7">
    <source>
        <dbReference type="RuleBase" id="RU003879"/>
    </source>
</evidence>
<gene>
    <name evidence="8" type="ORF">POL58_40505</name>
</gene>
<evidence type="ECO:0000256" key="6">
    <source>
        <dbReference type="ARBA" id="ARBA00023136"/>
    </source>
</evidence>
<dbReference type="Proteomes" id="UP001217838">
    <property type="component" value="Unassembled WGS sequence"/>
</dbReference>
<evidence type="ECO:0000256" key="5">
    <source>
        <dbReference type="ARBA" id="ARBA00022989"/>
    </source>
</evidence>
<dbReference type="RefSeq" id="WP_272008045.1">
    <property type="nucleotide sequence ID" value="NZ_JAQNDN010000024.1"/>
</dbReference>
<evidence type="ECO:0000256" key="1">
    <source>
        <dbReference type="ARBA" id="ARBA00004162"/>
    </source>
</evidence>
<dbReference type="Pfam" id="PF02472">
    <property type="entry name" value="ExbD"/>
    <property type="match status" value="1"/>
</dbReference>
<keyword evidence="6" id="KW-0472">Membrane</keyword>
<proteinExistence type="inferred from homology"/>
<keyword evidence="3" id="KW-1003">Cell membrane</keyword>
<keyword evidence="9" id="KW-1185">Reference proteome</keyword>
<evidence type="ECO:0000313" key="9">
    <source>
        <dbReference type="Proteomes" id="UP001217838"/>
    </source>
</evidence>
<sequence length="170" mass="18043">MPTRKPPEEDTVQADLLPVMNIMFLLIPALLLAMEFASMAQISVAVPRTVSDVTARPKDPSQPELGFKVAIGRDGFRTRSGGADAGPGTIPLNGGDYDYAALAAAARDLKQLFPAESTVTITAEGDVPMDVLVRTIDVLRGDSCKLGGWARGEQPGDDCLFWSPVIESVG</sequence>
<keyword evidence="4 7" id="KW-0812">Transmembrane</keyword>
<organism evidence="8 9">
    <name type="scientific">Nannocystis radixulma</name>
    <dbReference type="NCBI Taxonomy" id="2995305"/>
    <lineage>
        <taxon>Bacteria</taxon>
        <taxon>Pseudomonadati</taxon>
        <taxon>Myxococcota</taxon>
        <taxon>Polyangia</taxon>
        <taxon>Nannocystales</taxon>
        <taxon>Nannocystaceae</taxon>
        <taxon>Nannocystis</taxon>
    </lineage>
</organism>
<evidence type="ECO:0000313" key="8">
    <source>
        <dbReference type="EMBL" id="MDC0674099.1"/>
    </source>
</evidence>
<evidence type="ECO:0000256" key="2">
    <source>
        <dbReference type="ARBA" id="ARBA00005811"/>
    </source>
</evidence>
<dbReference type="InterPro" id="IPR003400">
    <property type="entry name" value="ExbD"/>
</dbReference>
<protein>
    <submittedName>
        <fullName evidence="8">Biopolymer transporter ExbD</fullName>
    </submittedName>
</protein>
<keyword evidence="5" id="KW-1133">Transmembrane helix</keyword>
<evidence type="ECO:0000256" key="3">
    <source>
        <dbReference type="ARBA" id="ARBA00022475"/>
    </source>
</evidence>
<name>A0ABT5BKM3_9BACT</name>
<comment type="caution">
    <text evidence="8">The sequence shown here is derived from an EMBL/GenBank/DDBJ whole genome shotgun (WGS) entry which is preliminary data.</text>
</comment>
<evidence type="ECO:0000256" key="4">
    <source>
        <dbReference type="ARBA" id="ARBA00022692"/>
    </source>
</evidence>
<keyword evidence="7" id="KW-0653">Protein transport</keyword>
<comment type="similarity">
    <text evidence="2 7">Belongs to the ExbD/TolR family.</text>
</comment>
<keyword evidence="7" id="KW-0813">Transport</keyword>
<accession>A0ABT5BKM3</accession>
<comment type="subcellular location">
    <subcellularLocation>
        <location evidence="1">Cell membrane</location>
        <topology evidence="1">Single-pass membrane protein</topology>
    </subcellularLocation>
    <subcellularLocation>
        <location evidence="7">Cell membrane</location>
        <topology evidence="7">Single-pass type II membrane protein</topology>
    </subcellularLocation>
</comment>